<reference evidence="8 9" key="1">
    <citation type="submission" date="2024-02" db="EMBL/GenBank/DDBJ databases">
        <authorList>
            <consortium name="ELIXIR-Norway"/>
            <consortium name="Elixir Norway"/>
        </authorList>
    </citation>
    <scope>NUCLEOTIDE SEQUENCE [LARGE SCALE GENOMIC DNA]</scope>
</reference>
<gene>
    <name evidence="8" type="ORF">CSSPTR1EN2_LOCUS1598</name>
</gene>
<dbReference type="PROSITE" id="PS51450">
    <property type="entry name" value="LRR"/>
    <property type="match status" value="4"/>
</dbReference>
<dbReference type="EMBL" id="OZ019893">
    <property type="protein sequence ID" value="CAK9191853.1"/>
    <property type="molecule type" value="Genomic_DNA"/>
</dbReference>
<dbReference type="SMART" id="SM00365">
    <property type="entry name" value="LRR_SD22"/>
    <property type="match status" value="4"/>
</dbReference>
<keyword evidence="2" id="KW-0433">Leucine-rich repeat</keyword>
<dbReference type="InterPro" id="IPR001611">
    <property type="entry name" value="Leu-rich_rpt"/>
</dbReference>
<protein>
    <recommendedName>
        <fullName evidence="10">Leucine-rich repeat and coiled-coil domain-containing protein 1</fullName>
    </recommendedName>
</protein>
<feature type="region of interest" description="Disordered" evidence="7">
    <location>
        <begin position="462"/>
        <end position="511"/>
    </location>
</feature>
<dbReference type="PANTHER" id="PTHR45973">
    <property type="entry name" value="PROTEIN PHOSPHATASE 1 REGULATORY SUBUNIT SDS22-RELATED"/>
    <property type="match status" value="1"/>
</dbReference>
<keyword evidence="4" id="KW-0969">Cilium</keyword>
<dbReference type="Gene3D" id="3.80.10.10">
    <property type="entry name" value="Ribonuclease Inhibitor"/>
    <property type="match status" value="2"/>
</dbReference>
<keyword evidence="6" id="KW-0175">Coiled coil</keyword>
<accession>A0ABP0TBQ2</accession>
<dbReference type="Pfam" id="PF12799">
    <property type="entry name" value="LRR_4"/>
    <property type="match status" value="1"/>
</dbReference>
<dbReference type="InterPro" id="IPR050576">
    <property type="entry name" value="Cilia_flagella_integrity"/>
</dbReference>
<keyword evidence="9" id="KW-1185">Reference proteome</keyword>
<sequence>MEEEGRCGGPLLDVRAQNPNKQDHEIKEIYAYGVGLQSILSITGLSKFINLESLSLHGNQIEQIRGLEVLQTLKTLNLSSNNISQMEGLSHLQNLHVLNLASNQLREISGLHGLMALKVLVLSHNRISLLGGLSTLHGPKYSLEKLDLRDNAVEYLCELWVIAGCVHLRELTLSHGSHTNPVCWAKSYQTTILSAVPHLRSLDGKLLDKKDDAIMDFEAVSVPPLPVWALQRCYPPQQNCPELPRFCSHLPTAPKASKYPSAKVQRAAQQHYHNPVQAAMQANDAANSMHNFQPERRNQSSDPRQIHLPYDNVVKANHGRSSLEPVNHQRNEDKWRMPLLESNVGAVPHMRWSPGNQGERQLPPGAQLYNPFEAVPVDEMVISDVPTNIQGGQTHALYGALATPHIDHALLGFHRRKKSHQSGGGEAIMEELLQKETKNYEVWLKRLESQIIDLVHQISKTKADGTKRSAGMDGTTKTTKVHRDTEDDSSDLSLGNSPPKQSSMTPNHIPKFAGQKKKWCPVQAIRKMQKMAKHSSVQTESMEEPLLKRLCQEVGRLQAEFANMAAKREQGGISTKSAENKILDSEQKELALRAEISKKDMEILKLTENRKFLENEIAAVKHTLAHDKERWEHETEQKVVTIKSLETKVQECEAEMKKVRDTESNKERQFLIEQSQVAASMQAKTEAKISALSCEVVALKECYDTARMACQVSITHNLQWVIVFSNDAEKALEAVTAEKEKSSQFATALKKVLKEQSAKLRMYDNERESWRVKEKKLREDNNKLVRDAEAALTEIRELKTMDLDKKRKLEEIEQESEARGQAKAEKATEVILHNLQTKLSSTQFELCEARQEIARNMQLIRKLREDTQKEVTGIREVLQAVREKERGAEELVTELSEVVRSQKLRLQKAQQDLEHSAASEQEAAQLRIEVGRLKEKAGALEEMSREIVGLKNELANASGKVERERLSFEQATQLQLSVLKEENRRLTAEVAVSTHKLQETEDAVRVKTKMLDSQNDTIAGLKKELVEAKEAARGSASSIKARDANWMNRLQDEVEQRQVLQAEVMAQEGTIAEMEMDLKIAKTAKNAAENTCKMLQQKVNDMDTMLRYVENEIRSVKSLYESREKGVIIQRDQALEELKLTQKKMEEAEAKAAAAIQCQIETTKAMEAHEKSATAALLEKDIAVAEASRKVLEIEAEMHSRISILEKKKAISSAQVSKLCNVLEELKEAT</sequence>
<keyword evidence="5" id="KW-0966">Cell projection</keyword>
<dbReference type="PANTHER" id="PTHR45973:SF9">
    <property type="entry name" value="LEUCINE-RICH REPEAT-CONTAINING PROTEIN 46"/>
    <property type="match status" value="1"/>
</dbReference>
<evidence type="ECO:0000313" key="9">
    <source>
        <dbReference type="Proteomes" id="UP001497512"/>
    </source>
</evidence>
<feature type="coiled-coil region" evidence="6">
    <location>
        <begin position="774"/>
        <end position="825"/>
    </location>
</feature>
<evidence type="ECO:0000256" key="4">
    <source>
        <dbReference type="ARBA" id="ARBA00023069"/>
    </source>
</evidence>
<evidence type="ECO:0000256" key="1">
    <source>
        <dbReference type="ARBA" id="ARBA00004138"/>
    </source>
</evidence>
<dbReference type="InterPro" id="IPR025875">
    <property type="entry name" value="Leu-rich_rpt_4"/>
</dbReference>
<feature type="coiled-coil region" evidence="6">
    <location>
        <begin position="892"/>
        <end position="1031"/>
    </location>
</feature>
<feature type="coiled-coil region" evidence="6">
    <location>
        <begin position="596"/>
        <end position="669"/>
    </location>
</feature>
<organism evidence="8 9">
    <name type="scientific">Sphagnum troendelagicum</name>
    <dbReference type="NCBI Taxonomy" id="128251"/>
    <lineage>
        <taxon>Eukaryota</taxon>
        <taxon>Viridiplantae</taxon>
        <taxon>Streptophyta</taxon>
        <taxon>Embryophyta</taxon>
        <taxon>Bryophyta</taxon>
        <taxon>Sphagnophytina</taxon>
        <taxon>Sphagnopsida</taxon>
        <taxon>Sphagnales</taxon>
        <taxon>Sphagnaceae</taxon>
        <taxon>Sphagnum</taxon>
    </lineage>
</organism>
<comment type="subcellular location">
    <subcellularLocation>
        <location evidence="1">Cell projection</location>
        <location evidence="1">Cilium</location>
    </subcellularLocation>
</comment>
<evidence type="ECO:0000313" key="8">
    <source>
        <dbReference type="EMBL" id="CAK9191853.1"/>
    </source>
</evidence>
<evidence type="ECO:0000256" key="6">
    <source>
        <dbReference type="SAM" id="Coils"/>
    </source>
</evidence>
<proteinExistence type="predicted"/>
<feature type="coiled-coil region" evidence="6">
    <location>
        <begin position="1071"/>
        <end position="1098"/>
    </location>
</feature>
<evidence type="ECO:0008006" key="10">
    <source>
        <dbReference type="Google" id="ProtNLM"/>
    </source>
</evidence>
<feature type="compositionally biased region" description="Polar residues" evidence="7">
    <location>
        <begin position="491"/>
        <end position="506"/>
    </location>
</feature>
<keyword evidence="3" id="KW-0677">Repeat</keyword>
<name>A0ABP0TBQ2_9BRYO</name>
<dbReference type="InterPro" id="IPR032675">
    <property type="entry name" value="LRR_dom_sf"/>
</dbReference>
<evidence type="ECO:0000256" key="3">
    <source>
        <dbReference type="ARBA" id="ARBA00022737"/>
    </source>
</evidence>
<dbReference type="SUPFAM" id="SSF52075">
    <property type="entry name" value="Outer arm dynein light chain 1"/>
    <property type="match status" value="1"/>
</dbReference>
<dbReference type="Proteomes" id="UP001497512">
    <property type="component" value="Chromosome 1"/>
</dbReference>
<evidence type="ECO:0000256" key="5">
    <source>
        <dbReference type="ARBA" id="ARBA00023273"/>
    </source>
</evidence>
<evidence type="ECO:0000256" key="2">
    <source>
        <dbReference type="ARBA" id="ARBA00022614"/>
    </source>
</evidence>
<evidence type="ECO:0000256" key="7">
    <source>
        <dbReference type="SAM" id="MobiDB-lite"/>
    </source>
</evidence>